<dbReference type="InterPro" id="IPR027417">
    <property type="entry name" value="P-loop_NTPase"/>
</dbReference>
<gene>
    <name evidence="2" type="ORF">HJG59_008709</name>
</gene>
<organism evidence="2 3">
    <name type="scientific">Molossus molossus</name>
    <name type="common">Pallas' mastiff bat</name>
    <name type="synonym">Vespertilio molossus</name>
    <dbReference type="NCBI Taxonomy" id="27622"/>
    <lineage>
        <taxon>Eukaryota</taxon>
        <taxon>Metazoa</taxon>
        <taxon>Chordata</taxon>
        <taxon>Craniata</taxon>
        <taxon>Vertebrata</taxon>
        <taxon>Euteleostomi</taxon>
        <taxon>Mammalia</taxon>
        <taxon>Eutheria</taxon>
        <taxon>Laurasiatheria</taxon>
        <taxon>Chiroptera</taxon>
        <taxon>Yangochiroptera</taxon>
        <taxon>Molossidae</taxon>
        <taxon>Molossus</taxon>
    </lineage>
</organism>
<proteinExistence type="predicted"/>
<dbReference type="Gene3D" id="3.40.50.300">
    <property type="entry name" value="P-loop containing nucleotide triphosphate hydrolases"/>
    <property type="match status" value="1"/>
</dbReference>
<dbReference type="InterPro" id="IPR058641">
    <property type="entry name" value="GVIN1_dom"/>
</dbReference>
<dbReference type="EMBL" id="JACASF010000013">
    <property type="protein sequence ID" value="KAF6438013.1"/>
    <property type="molecule type" value="Genomic_DNA"/>
</dbReference>
<dbReference type="Proteomes" id="UP000550707">
    <property type="component" value="Unassembled WGS sequence"/>
</dbReference>
<accession>A0A7J8ERL7</accession>
<dbReference type="InterPro" id="IPR030383">
    <property type="entry name" value="G_VLIG_dom"/>
</dbReference>
<dbReference type="AlphaFoldDB" id="A0A7J8ERL7"/>
<dbReference type="PANTHER" id="PTHR22796:SF6">
    <property type="entry name" value="INTERFERON-INDUCED VERY LARGE GTPASE 1-RELATED"/>
    <property type="match status" value="1"/>
</dbReference>
<dbReference type="InParanoid" id="A0A7J8ERL7"/>
<evidence type="ECO:0000313" key="2">
    <source>
        <dbReference type="EMBL" id="KAF6438013.1"/>
    </source>
</evidence>
<dbReference type="Pfam" id="PF25683">
    <property type="entry name" value="URGCP_GTPase"/>
    <property type="match status" value="1"/>
</dbReference>
<dbReference type="SUPFAM" id="SSF52540">
    <property type="entry name" value="P-loop containing nucleoside triphosphate hydrolases"/>
    <property type="match status" value="1"/>
</dbReference>
<comment type="caution">
    <text evidence="2">The sequence shown here is derived from an EMBL/GenBank/DDBJ whole genome shotgun (WGS) entry which is preliminary data.</text>
</comment>
<dbReference type="GO" id="GO:0005525">
    <property type="term" value="F:GTP binding"/>
    <property type="evidence" value="ECO:0007669"/>
    <property type="project" value="InterPro"/>
</dbReference>
<evidence type="ECO:0000259" key="1">
    <source>
        <dbReference type="PROSITE" id="PS51717"/>
    </source>
</evidence>
<dbReference type="PROSITE" id="PS51717">
    <property type="entry name" value="G_VLIG"/>
    <property type="match status" value="1"/>
</dbReference>
<dbReference type="PANTHER" id="PTHR22796">
    <property type="entry name" value="URG4-RELATED"/>
    <property type="match status" value="1"/>
</dbReference>
<keyword evidence="3" id="KW-1185">Reference proteome</keyword>
<sequence length="662" mass="77153">MARSIKLYKKLPPKQIQLFLSLPQMAADLMISGIPIELMDGDASYVPLKWVAAVFDKVSEKLGDKRVFVLSVLGLQSSGKSTLLNAMFGLQFSFSTGRCTRGAYMQLLKVEELLREELGFDFVLVVDTEGLRASELTNKAHSEDNELATFVTGLGNLTLINIFGKDLSEINDILQIAIHAILRMKHLNISPGCLFVHQNTEEIIDTKQSMERRRWLQDRLNEMTLAAAKHEQCSDVSHFSDVIKIDVETYIHYFLHLWEGFPSMAPVNPRYSCNGQKLKIRILKHAKEESRGSILKISELKARIGHLWRALVNENFIFRFRNTQEVVAMNKLETMYNRWTWELRSHVLDLNSQLTNQVQNGEAEQIKRTLIDNQLVEKHEAIKQELERYFREDRERDILAQWKERFGDDLKTLKEELTIETMKKCEDLMSGKKIQDLWKEHEIKFKHKLLEKIEGKELQDNKLRDLFNKVWSENISILLPPTLPSAEAPDIDIELENILLEHFKQHPNIVNRIRYRDTKKTFCINYSKHVMTSQKSQAYGISVEEFEKNIISKTTAQIIKLVKEIIHKREQMNEGYSPSYFYEILQVIHTETEAASQGARFMLTNRYRLDLALELFQEAANCFKKMCITFKKTNNPVLYLEGKKEEFFTHFKVPYKDHSNID</sequence>
<name>A0A7J8ERL7_MOLMO</name>
<protein>
    <recommendedName>
        <fullName evidence="1">VLIG-type G domain-containing protein</fullName>
    </recommendedName>
</protein>
<reference evidence="2 3" key="1">
    <citation type="journal article" date="2020" name="Nature">
        <title>Six reference-quality genomes reveal evolution of bat adaptations.</title>
        <authorList>
            <person name="Jebb D."/>
            <person name="Huang Z."/>
            <person name="Pippel M."/>
            <person name="Hughes G.M."/>
            <person name="Lavrichenko K."/>
            <person name="Devanna P."/>
            <person name="Winkler S."/>
            <person name="Jermiin L.S."/>
            <person name="Skirmuntt E.C."/>
            <person name="Katzourakis A."/>
            <person name="Burkitt-Gray L."/>
            <person name="Ray D.A."/>
            <person name="Sullivan K.A.M."/>
            <person name="Roscito J.G."/>
            <person name="Kirilenko B.M."/>
            <person name="Davalos L.M."/>
            <person name="Corthals A.P."/>
            <person name="Power M.L."/>
            <person name="Jones G."/>
            <person name="Ransome R.D."/>
            <person name="Dechmann D.K.N."/>
            <person name="Locatelli A.G."/>
            <person name="Puechmaille S.J."/>
            <person name="Fedrigo O."/>
            <person name="Jarvis E.D."/>
            <person name="Hiller M."/>
            <person name="Vernes S.C."/>
            <person name="Myers E.W."/>
            <person name="Teeling E.C."/>
        </authorList>
    </citation>
    <scope>NUCLEOTIDE SEQUENCE [LARGE SCALE GENOMIC DNA]</scope>
    <source>
        <strain evidence="2">MMolMol1</strain>
        <tissue evidence="2">Muscle</tissue>
    </source>
</reference>
<evidence type="ECO:0000313" key="3">
    <source>
        <dbReference type="Proteomes" id="UP000550707"/>
    </source>
</evidence>
<dbReference type="Pfam" id="PF25974">
    <property type="entry name" value="URGCP_9th"/>
    <property type="match status" value="1"/>
</dbReference>
<feature type="domain" description="VLIG-type G" evidence="1">
    <location>
        <begin position="64"/>
        <end position="305"/>
    </location>
</feature>